<dbReference type="InterPro" id="IPR029062">
    <property type="entry name" value="Class_I_gatase-like"/>
</dbReference>
<dbReference type="STRING" id="1348853.LK12_21855"/>
<feature type="region of interest" description="Disordered" evidence="4">
    <location>
        <begin position="303"/>
        <end position="322"/>
    </location>
</feature>
<dbReference type="Pfam" id="PF12833">
    <property type="entry name" value="HTH_18"/>
    <property type="match status" value="1"/>
</dbReference>
<evidence type="ECO:0000313" key="7">
    <source>
        <dbReference type="Proteomes" id="UP000031057"/>
    </source>
</evidence>
<gene>
    <name evidence="6" type="ORF">LK12_21855</name>
</gene>
<dbReference type="Gene3D" id="3.40.50.880">
    <property type="match status" value="1"/>
</dbReference>
<dbReference type="InterPro" id="IPR009057">
    <property type="entry name" value="Homeodomain-like_sf"/>
</dbReference>
<evidence type="ECO:0000256" key="2">
    <source>
        <dbReference type="ARBA" id="ARBA00023125"/>
    </source>
</evidence>
<dbReference type="EMBL" id="JTDI01000008">
    <property type="protein sequence ID" value="KHK89170.1"/>
    <property type="molecule type" value="Genomic_DNA"/>
</dbReference>
<evidence type="ECO:0000256" key="4">
    <source>
        <dbReference type="SAM" id="MobiDB-lite"/>
    </source>
</evidence>
<dbReference type="PROSITE" id="PS00041">
    <property type="entry name" value="HTH_ARAC_FAMILY_1"/>
    <property type="match status" value="1"/>
</dbReference>
<dbReference type="Proteomes" id="UP000031057">
    <property type="component" value="Unassembled WGS sequence"/>
</dbReference>
<dbReference type="PROSITE" id="PS01124">
    <property type="entry name" value="HTH_ARAC_FAMILY_2"/>
    <property type="match status" value="1"/>
</dbReference>
<comment type="caution">
    <text evidence="6">The sequence shown here is derived from an EMBL/GenBank/DDBJ whole genome shotgun (WGS) entry which is preliminary data.</text>
</comment>
<evidence type="ECO:0000256" key="3">
    <source>
        <dbReference type="ARBA" id="ARBA00023163"/>
    </source>
</evidence>
<keyword evidence="3" id="KW-0804">Transcription</keyword>
<protein>
    <recommendedName>
        <fullName evidence="5">HTH araC/xylS-type domain-containing protein</fullName>
    </recommendedName>
</protein>
<dbReference type="InterPro" id="IPR018060">
    <property type="entry name" value="HTH_AraC"/>
</dbReference>
<dbReference type="PANTHER" id="PTHR43280">
    <property type="entry name" value="ARAC-FAMILY TRANSCRIPTIONAL REGULATOR"/>
    <property type="match status" value="1"/>
</dbReference>
<dbReference type="PANTHER" id="PTHR43280:SF2">
    <property type="entry name" value="HTH-TYPE TRANSCRIPTIONAL REGULATOR EXSA"/>
    <property type="match status" value="1"/>
</dbReference>
<evidence type="ECO:0000259" key="5">
    <source>
        <dbReference type="PROSITE" id="PS01124"/>
    </source>
</evidence>
<name>A0A0B1ZFA8_9SPHN</name>
<keyword evidence="2" id="KW-0238">DNA-binding</keyword>
<feature type="domain" description="HTH araC/xylS-type" evidence="5">
    <location>
        <begin position="212"/>
        <end position="310"/>
    </location>
</feature>
<dbReference type="SUPFAM" id="SSF46689">
    <property type="entry name" value="Homeodomain-like"/>
    <property type="match status" value="2"/>
</dbReference>
<dbReference type="InterPro" id="IPR018062">
    <property type="entry name" value="HTH_AraC-typ_CS"/>
</dbReference>
<dbReference type="SMART" id="SM00342">
    <property type="entry name" value="HTH_ARAC"/>
    <property type="match status" value="1"/>
</dbReference>
<evidence type="ECO:0000313" key="6">
    <source>
        <dbReference type="EMBL" id="KHK89170.1"/>
    </source>
</evidence>
<dbReference type="GO" id="GO:0043565">
    <property type="term" value="F:sequence-specific DNA binding"/>
    <property type="evidence" value="ECO:0007669"/>
    <property type="project" value="InterPro"/>
</dbReference>
<evidence type="ECO:0000256" key="1">
    <source>
        <dbReference type="ARBA" id="ARBA00023015"/>
    </source>
</evidence>
<dbReference type="Gene3D" id="1.10.10.60">
    <property type="entry name" value="Homeodomain-like"/>
    <property type="match status" value="2"/>
</dbReference>
<organism evidence="6 7">
    <name type="scientific">Novosphingobium malaysiense</name>
    <dbReference type="NCBI Taxonomy" id="1348853"/>
    <lineage>
        <taxon>Bacteria</taxon>
        <taxon>Pseudomonadati</taxon>
        <taxon>Pseudomonadota</taxon>
        <taxon>Alphaproteobacteria</taxon>
        <taxon>Sphingomonadales</taxon>
        <taxon>Sphingomonadaceae</taxon>
        <taxon>Novosphingobium</taxon>
    </lineage>
</organism>
<sequence length="322" mass="35276">MGSVGAVVDGFEMARSYVRRQYGAVDILPASDRFDVVDLRLLAPGKDRPATEGGHLLPMTGSLDETPCDVVFVADCAADQADREDRERGHGGELGHWLKARRAEGAIIGASGEGIALLAANGLLEAIKATAPVGKLAEWHMRWPRVRFEPGKVLIEDANIVTSQGGVYDQELAVTLVTAVTSANTGRWLASRLGITRTALAGDLHTQDYLIERAKDWLVTRFSQKVSIEDLACAMGVHRRTLHRHFQAETGMSPVEYLQSLRVEASKRMLERSPFTIERIAALVGYSDAGFYRTAFRRATGTSPRHWRARHRQDQSSAGEAG</sequence>
<keyword evidence="7" id="KW-1185">Reference proteome</keyword>
<reference evidence="6 7" key="1">
    <citation type="submission" date="2014-10" db="EMBL/GenBank/DDBJ databases">
        <title>Genome sequence of Novosphingobium malaysiense MUSC 273(T).</title>
        <authorList>
            <person name="Lee L.-H."/>
        </authorList>
    </citation>
    <scope>NUCLEOTIDE SEQUENCE [LARGE SCALE GENOMIC DNA]</scope>
    <source>
        <strain evidence="6 7">MUSC 273</strain>
    </source>
</reference>
<keyword evidence="1" id="KW-0805">Transcription regulation</keyword>
<dbReference type="SUPFAM" id="SSF52317">
    <property type="entry name" value="Class I glutamine amidotransferase-like"/>
    <property type="match status" value="1"/>
</dbReference>
<proteinExistence type="predicted"/>
<accession>A0A0B1ZFA8</accession>
<dbReference type="AlphaFoldDB" id="A0A0B1ZFA8"/>
<dbReference type="GO" id="GO:0003700">
    <property type="term" value="F:DNA-binding transcription factor activity"/>
    <property type="evidence" value="ECO:0007669"/>
    <property type="project" value="InterPro"/>
</dbReference>